<dbReference type="NCBIfam" id="NF033681">
    <property type="entry name" value="ExeM_NucH_DNase"/>
    <property type="match status" value="1"/>
</dbReference>
<sequence length="865" mass="90199">MSVRSRRRATTLAITTALGTAASLFAAPAALATPAGDNVVINEVYGGGGNSGSVYGNDFVELYNPTDADIDVTGWVIDQQSAAGNTGTAHTLNGTVPAKSTYLVQGKAGTNSTGVLPTPDETGSFNFSGTQAVAELRDGSGAVVDLVGWGGAAKFETAPAAGTSNSTSVARVETGVDTDDNSADFAVGTPTPAGTAGGDDAPVTEPDAPAEKLTVSQIQGEGPATPYLGRKVTTEGVVTAVYAEGGMNGYVIQEPGTGTEVTAASPAIFVYVGATGAYPAVGDSVVVTGTAEEYYEVTQLGSASFAPADAPFAPVTALEIDTLPAGDEAREAFEHVLVLPVGEHTVTNNYALNSYGEIGLAPGSEPLRTPTDVVLPGEEAISLQAENDAALITLDDGRTRNYGRTDQATPLPYIAVDGGVHQSIRTGDAVSFQHPVIVDFDHDLWRFQPTQPITGHNSAADLPITWTESRTAELGAMDTVAGEYSVASFNVLNYFTSLGQDEDGCRAYTDMYGAPVGANYCTVRGAFSEEAFTDQQAKIVAAINGLDVDVLGLEEIENTAAVTGDVERRDESLAALVDALNAAAGHERWAYVESPAEVGIDEDVIRVGFIYDPATVAPVGGSRIFNHDAFTGDARQPLAQEFETVDGAGTFVAVTNHFKSKGSVSRGDADTGDGQGNNASLRTAQSQALIDALDAQTDWADAPVFILGDLNAYTREDAARVLEANGYTNINLSHAGGEPTYQFDGQLGSLDHAFGNAEAMALVEDARVWNINADEPIAYEYSRRNYNTVDFYDTTPFRSSDHDPIKVGFTLTETPAESEPGTGTDPRPGADKPLNPNANENAAHRGNSGSVLSWLAAALGWGQRQ</sequence>
<dbReference type="EMBL" id="JAVDXZ010000001">
    <property type="protein sequence ID" value="MDR7330234.1"/>
    <property type="molecule type" value="Genomic_DNA"/>
</dbReference>
<feature type="compositionally biased region" description="Low complexity" evidence="1">
    <location>
        <begin position="186"/>
        <end position="199"/>
    </location>
</feature>
<dbReference type="RefSeq" id="WP_290195728.1">
    <property type="nucleotide sequence ID" value="NZ_CP047654.1"/>
</dbReference>
<feature type="region of interest" description="Disordered" evidence="1">
    <location>
        <begin position="178"/>
        <end position="199"/>
    </location>
</feature>
<name>A0ABU1ZZ76_9CORY</name>
<dbReference type="InterPro" id="IPR005135">
    <property type="entry name" value="Endo/exonuclease/phosphatase"/>
</dbReference>
<organism evidence="4 5">
    <name type="scientific">Corynebacterium guangdongense</name>
    <dbReference type="NCBI Taxonomy" id="1783348"/>
    <lineage>
        <taxon>Bacteria</taxon>
        <taxon>Bacillati</taxon>
        <taxon>Actinomycetota</taxon>
        <taxon>Actinomycetes</taxon>
        <taxon>Mycobacteriales</taxon>
        <taxon>Corynebacteriaceae</taxon>
        <taxon>Corynebacterium</taxon>
    </lineage>
</organism>
<dbReference type="Gene3D" id="3.60.10.10">
    <property type="entry name" value="Endonuclease/exonuclease/phosphatase"/>
    <property type="match status" value="1"/>
</dbReference>
<feature type="chain" id="PRO_5046785486" evidence="2">
    <location>
        <begin position="33"/>
        <end position="865"/>
    </location>
</feature>
<evidence type="ECO:0000259" key="3">
    <source>
        <dbReference type="PROSITE" id="PS51841"/>
    </source>
</evidence>
<dbReference type="Pfam" id="PF03372">
    <property type="entry name" value="Exo_endo_phos"/>
    <property type="match status" value="1"/>
</dbReference>
<comment type="caution">
    <text evidence="4">The sequence shown here is derived from an EMBL/GenBank/DDBJ whole genome shotgun (WGS) entry which is preliminary data.</text>
</comment>
<feature type="domain" description="LTD" evidence="3">
    <location>
        <begin position="26"/>
        <end position="151"/>
    </location>
</feature>
<dbReference type="InterPro" id="IPR006311">
    <property type="entry name" value="TAT_signal"/>
</dbReference>
<proteinExistence type="predicted"/>
<keyword evidence="2" id="KW-0732">Signal</keyword>
<gene>
    <name evidence="4" type="ORF">J2S39_001910</name>
</gene>
<dbReference type="SUPFAM" id="SSF74853">
    <property type="entry name" value="Lamin A/C globular tail domain"/>
    <property type="match status" value="1"/>
</dbReference>
<dbReference type="InterPro" id="IPR047971">
    <property type="entry name" value="ExeM-like"/>
</dbReference>
<dbReference type="PROSITE" id="PS51841">
    <property type="entry name" value="LTD"/>
    <property type="match status" value="1"/>
</dbReference>
<accession>A0ABU1ZZ76</accession>
<dbReference type="CDD" id="cd04486">
    <property type="entry name" value="YhcR_OBF_like"/>
    <property type="match status" value="1"/>
</dbReference>
<dbReference type="Pfam" id="PF00932">
    <property type="entry name" value="LTD"/>
    <property type="match status" value="1"/>
</dbReference>
<dbReference type="PANTHER" id="PTHR42834">
    <property type="entry name" value="ENDONUCLEASE/EXONUCLEASE/PHOSPHATASE FAMILY PROTEIN (AFU_ORTHOLOGUE AFUA_3G09210)"/>
    <property type="match status" value="1"/>
</dbReference>
<dbReference type="Proteomes" id="UP001180840">
    <property type="component" value="Unassembled WGS sequence"/>
</dbReference>
<dbReference type="PROSITE" id="PS51318">
    <property type="entry name" value="TAT"/>
    <property type="match status" value="1"/>
</dbReference>
<dbReference type="InterPro" id="IPR036691">
    <property type="entry name" value="Endo/exonu/phosph_ase_sf"/>
</dbReference>
<keyword evidence="5" id="KW-1185">Reference proteome</keyword>
<reference evidence="4" key="1">
    <citation type="submission" date="2023-07" db="EMBL/GenBank/DDBJ databases">
        <title>Sequencing the genomes of 1000 actinobacteria strains.</title>
        <authorList>
            <person name="Klenk H.-P."/>
        </authorList>
    </citation>
    <scope>NUCLEOTIDE SEQUENCE</scope>
    <source>
        <strain evidence="4">DSM 107476</strain>
    </source>
</reference>
<evidence type="ECO:0000256" key="2">
    <source>
        <dbReference type="SAM" id="SignalP"/>
    </source>
</evidence>
<feature type="region of interest" description="Disordered" evidence="1">
    <location>
        <begin position="811"/>
        <end position="847"/>
    </location>
</feature>
<protein>
    <submittedName>
        <fullName evidence="4">Extracellular nuclease</fullName>
    </submittedName>
</protein>
<dbReference type="InterPro" id="IPR001322">
    <property type="entry name" value="Lamin_tail_dom"/>
</dbReference>
<dbReference type="CDD" id="cd10283">
    <property type="entry name" value="MnuA_DNase1-like"/>
    <property type="match status" value="1"/>
</dbReference>
<feature type="signal peptide" evidence="2">
    <location>
        <begin position="1"/>
        <end position="32"/>
    </location>
</feature>
<evidence type="ECO:0000313" key="4">
    <source>
        <dbReference type="EMBL" id="MDR7330234.1"/>
    </source>
</evidence>
<evidence type="ECO:0000256" key="1">
    <source>
        <dbReference type="SAM" id="MobiDB-lite"/>
    </source>
</evidence>
<evidence type="ECO:0000313" key="5">
    <source>
        <dbReference type="Proteomes" id="UP001180840"/>
    </source>
</evidence>
<dbReference type="InterPro" id="IPR036415">
    <property type="entry name" value="Lamin_tail_dom_sf"/>
</dbReference>
<dbReference type="SUPFAM" id="SSF56219">
    <property type="entry name" value="DNase I-like"/>
    <property type="match status" value="1"/>
</dbReference>
<dbReference type="PANTHER" id="PTHR42834:SF1">
    <property type="entry name" value="ENDONUCLEASE_EXONUCLEASE_PHOSPHATASE FAMILY PROTEIN (AFU_ORTHOLOGUE AFUA_3G09210)"/>
    <property type="match status" value="1"/>
</dbReference>